<dbReference type="EMBL" id="VBOR01000041">
    <property type="protein sequence ID" value="TMQ50145.1"/>
    <property type="molecule type" value="Genomic_DNA"/>
</dbReference>
<accession>A0A538TA34</accession>
<evidence type="ECO:0000313" key="5">
    <source>
        <dbReference type="Proteomes" id="UP000320913"/>
    </source>
</evidence>
<feature type="transmembrane region" description="Helical" evidence="1">
    <location>
        <begin position="14"/>
        <end position="35"/>
    </location>
</feature>
<reference evidence="4 5" key="1">
    <citation type="journal article" date="2019" name="Nat. Microbiol.">
        <title>Mediterranean grassland soil C-N compound turnover is dependent on rainfall and depth, and is mediated by genomically divergent microorganisms.</title>
        <authorList>
            <person name="Diamond S."/>
            <person name="Andeer P.F."/>
            <person name="Li Z."/>
            <person name="Crits-Christoph A."/>
            <person name="Burstein D."/>
            <person name="Anantharaman K."/>
            <person name="Lane K.R."/>
            <person name="Thomas B.C."/>
            <person name="Pan C."/>
            <person name="Northen T.R."/>
            <person name="Banfield J.F."/>
        </authorList>
    </citation>
    <scope>NUCLEOTIDE SEQUENCE [LARGE SCALE GENOMIC DNA]</scope>
    <source>
        <strain evidence="2">WS_1</strain>
        <strain evidence="3">WS_5</strain>
    </source>
</reference>
<dbReference type="Proteomes" id="UP000320913">
    <property type="component" value="Unassembled WGS sequence"/>
</dbReference>
<organism evidence="3 5">
    <name type="scientific">Eiseniibacteriota bacterium</name>
    <dbReference type="NCBI Taxonomy" id="2212470"/>
    <lineage>
        <taxon>Bacteria</taxon>
        <taxon>Candidatus Eiseniibacteriota</taxon>
    </lineage>
</organism>
<dbReference type="AlphaFoldDB" id="A0A538TA34"/>
<gene>
    <name evidence="2" type="ORF">E6K71_03135</name>
    <name evidence="3" type="ORF">E6K75_02850</name>
</gene>
<evidence type="ECO:0000313" key="2">
    <source>
        <dbReference type="EMBL" id="TMQ50145.1"/>
    </source>
</evidence>
<evidence type="ECO:0000313" key="3">
    <source>
        <dbReference type="EMBL" id="TMQ60501.1"/>
    </source>
</evidence>
<evidence type="ECO:0000313" key="4">
    <source>
        <dbReference type="Proteomes" id="UP000316292"/>
    </source>
</evidence>
<sequence length="93" mass="9871">MSLPVVSSSARVRIARLLAVAADGVQIVAVPAFLSGAASPLNDALDLVVGVTLVLLLGWHLAFLPTFVTELIPFVDIFPTWTAAVLFVTRSRK</sequence>
<comment type="caution">
    <text evidence="3">The sequence shown here is derived from an EMBL/GenBank/DDBJ whole genome shotgun (WGS) entry which is preliminary data.</text>
</comment>
<dbReference type="EMBL" id="VBOV01000078">
    <property type="protein sequence ID" value="TMQ60501.1"/>
    <property type="molecule type" value="Genomic_DNA"/>
</dbReference>
<keyword evidence="1" id="KW-0472">Membrane</keyword>
<feature type="transmembrane region" description="Helical" evidence="1">
    <location>
        <begin position="47"/>
        <end position="65"/>
    </location>
</feature>
<keyword evidence="1" id="KW-1133">Transmembrane helix</keyword>
<keyword evidence="1" id="KW-0812">Transmembrane</keyword>
<proteinExistence type="predicted"/>
<name>A0A538TA34_UNCEI</name>
<dbReference type="Proteomes" id="UP000316292">
    <property type="component" value="Unassembled WGS sequence"/>
</dbReference>
<feature type="transmembrane region" description="Helical" evidence="1">
    <location>
        <begin position="71"/>
        <end position="89"/>
    </location>
</feature>
<evidence type="ECO:0000256" key="1">
    <source>
        <dbReference type="SAM" id="Phobius"/>
    </source>
</evidence>
<protein>
    <submittedName>
        <fullName evidence="3">Uncharacterized protein</fullName>
    </submittedName>
</protein>